<dbReference type="EMBL" id="CCKQ01019076">
    <property type="protein sequence ID" value="CDW91086.1"/>
    <property type="molecule type" value="Genomic_DNA"/>
</dbReference>
<protein>
    <submittedName>
        <fullName evidence="1">Uncharacterized protein</fullName>
    </submittedName>
</protein>
<organism evidence="1 2">
    <name type="scientific">Stylonychia lemnae</name>
    <name type="common">Ciliate</name>
    <dbReference type="NCBI Taxonomy" id="5949"/>
    <lineage>
        <taxon>Eukaryota</taxon>
        <taxon>Sar</taxon>
        <taxon>Alveolata</taxon>
        <taxon>Ciliophora</taxon>
        <taxon>Intramacronucleata</taxon>
        <taxon>Spirotrichea</taxon>
        <taxon>Stichotrichia</taxon>
        <taxon>Sporadotrichida</taxon>
        <taxon>Oxytrichidae</taxon>
        <taxon>Stylonychinae</taxon>
        <taxon>Stylonychia</taxon>
    </lineage>
</organism>
<dbReference type="InParanoid" id="A0A078BA19"/>
<dbReference type="AlphaFoldDB" id="A0A078BA19"/>
<evidence type="ECO:0000313" key="2">
    <source>
        <dbReference type="Proteomes" id="UP000039865"/>
    </source>
</evidence>
<proteinExistence type="predicted"/>
<dbReference type="Proteomes" id="UP000039865">
    <property type="component" value="Unassembled WGS sequence"/>
</dbReference>
<name>A0A078BA19_STYLE</name>
<sequence length="88" mass="10390">MRSESAGIRQCLDFEVALEVQIRQVLTLLEEIILSGLVILILDKYSLEPWNRYNRKKSIYKNFYQEKIKKRKRESIGKRSKVSSVNNS</sequence>
<evidence type="ECO:0000313" key="1">
    <source>
        <dbReference type="EMBL" id="CDW91086.1"/>
    </source>
</evidence>
<gene>
    <name evidence="1" type="primary">Contig10646.g11366</name>
    <name evidence="1" type="ORF">STYLEM_20236</name>
</gene>
<accession>A0A078BA19</accession>
<reference evidence="1 2" key="1">
    <citation type="submission" date="2014-06" db="EMBL/GenBank/DDBJ databases">
        <authorList>
            <person name="Swart Estienne"/>
        </authorList>
    </citation>
    <scope>NUCLEOTIDE SEQUENCE [LARGE SCALE GENOMIC DNA]</scope>
    <source>
        <strain evidence="1 2">130c</strain>
    </source>
</reference>
<keyword evidence="2" id="KW-1185">Reference proteome</keyword>